<comment type="caution">
    <text evidence="3">The sequence shown here is derived from an EMBL/GenBank/DDBJ whole genome shotgun (WGS) entry which is preliminary data.</text>
</comment>
<dbReference type="PANTHER" id="PTHR33295">
    <property type="entry name" value="ATPASE"/>
    <property type="match status" value="1"/>
</dbReference>
<accession>A0A1V1P0J0</accession>
<name>A0A1V1P0J0_9BACT</name>
<reference evidence="4" key="1">
    <citation type="submission" date="2012-11" db="EMBL/GenBank/DDBJ databases">
        <authorList>
            <person name="Lucero-Rivera Y.E."/>
            <person name="Tovar-Ramirez D."/>
        </authorList>
    </citation>
    <scope>NUCLEOTIDE SEQUENCE [LARGE SCALE GENOMIC DNA]</scope>
    <source>
        <strain evidence="4">Araruama</strain>
    </source>
</reference>
<dbReference type="Pfam" id="PF13173">
    <property type="entry name" value="AAA_14"/>
    <property type="match status" value="1"/>
</dbReference>
<dbReference type="InterPro" id="IPR041682">
    <property type="entry name" value="AAA_14"/>
</dbReference>
<dbReference type="AlphaFoldDB" id="A0A1V1P0J0"/>
<evidence type="ECO:0000313" key="4">
    <source>
        <dbReference type="Proteomes" id="UP000189670"/>
    </source>
</evidence>
<dbReference type="Pfam" id="PF13635">
    <property type="entry name" value="DUF4143"/>
    <property type="match status" value="1"/>
</dbReference>
<dbReference type="InterPro" id="IPR025420">
    <property type="entry name" value="DUF4143"/>
</dbReference>
<protein>
    <submittedName>
        <fullName evidence="3">ATPase</fullName>
    </submittedName>
</protein>
<gene>
    <name evidence="3" type="ORF">OMM_04627</name>
</gene>
<evidence type="ECO:0000313" key="3">
    <source>
        <dbReference type="EMBL" id="ETR68340.1"/>
    </source>
</evidence>
<feature type="domain" description="AAA" evidence="1">
    <location>
        <begin position="32"/>
        <end position="165"/>
    </location>
</feature>
<sequence>MKNVIKRIIKDFQNLDYPTVYERTLEVPFHLNKIISIIGPRRSGKTFYLFQLMIKLEQMGVKRSQLLYINFEDERLDIEGKYDYIIESYQELYPELELSQSYFFFDEIQELNNWEKYVRRLYDSISKNIFITGSSSRLLSQEIATSLRGRSLPFEILPLSFNEFLLFQDIDTTDIYSIKNSSIIQNSFNKYIKWGGYPELVHMDDRFKVRTLQEYFNVMIYRDLIERYEIKSVHIIKYILKRLISSFTKEFSVNKIFNEIKSKGISISKTSLYQMIDQIFSIYMLAVIEKYDLSVVKREMSNRKIYLYDTGLTSVTESSLTDDSGKILENIVFSHILRMNAQVYFIKNAWECDFVIFHQNPEQITAIQVTRTLNHMNLKRELKGLDAAKKRLSVCETLLLYQELDPSVSLPDDLKHQSIWTWLLK</sequence>
<proteinExistence type="predicted"/>
<feature type="domain" description="DUF4143" evidence="2">
    <location>
        <begin position="222"/>
        <end position="369"/>
    </location>
</feature>
<organism evidence="3 4">
    <name type="scientific">Candidatus Magnetoglobus multicellularis str. Araruama</name>
    <dbReference type="NCBI Taxonomy" id="890399"/>
    <lineage>
        <taxon>Bacteria</taxon>
        <taxon>Pseudomonadati</taxon>
        <taxon>Thermodesulfobacteriota</taxon>
        <taxon>Desulfobacteria</taxon>
        <taxon>Desulfobacterales</taxon>
        <taxon>Desulfobacteraceae</taxon>
        <taxon>Candidatus Magnetoglobus</taxon>
    </lineage>
</organism>
<dbReference type="InterPro" id="IPR027417">
    <property type="entry name" value="P-loop_NTPase"/>
</dbReference>
<dbReference type="EMBL" id="ATBP01000990">
    <property type="protein sequence ID" value="ETR68340.1"/>
    <property type="molecule type" value="Genomic_DNA"/>
</dbReference>
<evidence type="ECO:0000259" key="1">
    <source>
        <dbReference type="Pfam" id="PF13173"/>
    </source>
</evidence>
<dbReference type="PANTHER" id="PTHR33295:SF8">
    <property type="entry name" value="AAA+ ATPASE DOMAIN-CONTAINING PROTEIN"/>
    <property type="match status" value="1"/>
</dbReference>
<dbReference type="Proteomes" id="UP000189670">
    <property type="component" value="Unassembled WGS sequence"/>
</dbReference>
<evidence type="ECO:0000259" key="2">
    <source>
        <dbReference type="Pfam" id="PF13635"/>
    </source>
</evidence>
<dbReference type="SUPFAM" id="SSF52540">
    <property type="entry name" value="P-loop containing nucleoside triphosphate hydrolases"/>
    <property type="match status" value="1"/>
</dbReference>